<dbReference type="Proteomes" id="UP000281975">
    <property type="component" value="Unassembled WGS sequence"/>
</dbReference>
<organism evidence="1 2">
    <name type="scientific">Kushneria sinocarnis</name>
    <dbReference type="NCBI Taxonomy" id="595502"/>
    <lineage>
        <taxon>Bacteria</taxon>
        <taxon>Pseudomonadati</taxon>
        <taxon>Pseudomonadota</taxon>
        <taxon>Gammaproteobacteria</taxon>
        <taxon>Oceanospirillales</taxon>
        <taxon>Halomonadaceae</taxon>
        <taxon>Kushneria</taxon>
    </lineage>
</organism>
<accession>A0A420WVR8</accession>
<keyword evidence="2" id="KW-1185">Reference proteome</keyword>
<dbReference type="OrthoDB" id="9899230at2"/>
<dbReference type="RefSeq" id="WP_121173255.1">
    <property type="nucleotide sequence ID" value="NZ_RBIN01000006.1"/>
</dbReference>
<reference evidence="1 2" key="1">
    <citation type="submission" date="2018-10" db="EMBL/GenBank/DDBJ databases">
        <title>Genomic Encyclopedia of Type Strains, Phase IV (KMG-IV): sequencing the most valuable type-strain genomes for metagenomic binning, comparative biology and taxonomic classification.</title>
        <authorList>
            <person name="Goeker M."/>
        </authorList>
    </citation>
    <scope>NUCLEOTIDE SEQUENCE [LARGE SCALE GENOMIC DNA]</scope>
    <source>
        <strain evidence="1 2">DSM 23229</strain>
    </source>
</reference>
<gene>
    <name evidence="1" type="ORF">C7446_2342</name>
</gene>
<evidence type="ECO:0000313" key="2">
    <source>
        <dbReference type="Proteomes" id="UP000281975"/>
    </source>
</evidence>
<dbReference type="EMBL" id="RBIN01000006">
    <property type="protein sequence ID" value="RKR02624.1"/>
    <property type="molecule type" value="Genomic_DNA"/>
</dbReference>
<proteinExistence type="predicted"/>
<comment type="caution">
    <text evidence="1">The sequence shown here is derived from an EMBL/GenBank/DDBJ whole genome shotgun (WGS) entry which is preliminary data.</text>
</comment>
<name>A0A420WVR8_9GAMM</name>
<dbReference type="AlphaFoldDB" id="A0A420WVR8"/>
<evidence type="ECO:0000313" key="1">
    <source>
        <dbReference type="EMBL" id="RKR02624.1"/>
    </source>
</evidence>
<sequence length="67" mass="7774">MHIDQYETRSGAMRLILKTNEGHSVDSTDMNDIDYDMFATFEAWHRRNGNSNSAVQAFYDMRQGVQV</sequence>
<protein>
    <submittedName>
        <fullName evidence="1">Uncharacterized protein</fullName>
    </submittedName>
</protein>